<name>B4JYW1_DROGR</name>
<dbReference type="Proteomes" id="UP000001070">
    <property type="component" value="Unassembled WGS sequence"/>
</dbReference>
<dbReference type="OMA" id="ANIWLTI"/>
<dbReference type="PANTHER" id="PTHR34105:SF1">
    <property type="entry name" value="PROLINE-, GLUTAMIC ACID- AND LEUCINE-RICH PROTEIN 1"/>
    <property type="match status" value="1"/>
</dbReference>
<dbReference type="OrthoDB" id="20900at2759"/>
<dbReference type="eggNOG" id="ENOG502QQE7">
    <property type="taxonomic scope" value="Eukaryota"/>
</dbReference>
<sequence length="391" mass="44820">QSINFLLSKTKTRSVGLRFLIEYLNQCPKNVLEKKANIWLTILIRACNTNEVSLYGELIYEALALLVFQIQIVPEIAKWFGATYLGKLYESFAILEKQIGKTACTVAALKAIQQCLKYYPGPSKSGKPLIVRYLLALVDSSDPEVVYKCGNCWLLLQQVRGSNEGNFNSKTQWQDYQLGLLGSLNALLIDVFRNHKSDYITMDTSNKLEYFTVELQGDPIERVARVCRRFYNLIDFLKIALSQPYPSTKLIRPTKILDFIQNGLGLRDKIDVSNQSMDNVCLRNVLPTLHTKLFELLEVLIDICHTHLRMHFRLITSILLESLNKTKWSSAGFQIEFCNLRMQMHKVTMLWISTLGEGSGCDLIADRLVRDILEDVMILRSTVEKYTSKER</sequence>
<feature type="non-terminal residue" evidence="1">
    <location>
        <position position="1"/>
    </location>
</feature>
<dbReference type="HOGENOM" id="CLU_707092_0_0_1"/>
<dbReference type="InParanoid" id="B4JYW1"/>
<dbReference type="PhylomeDB" id="B4JYW1"/>
<evidence type="ECO:0000313" key="2">
    <source>
        <dbReference type="Proteomes" id="UP000001070"/>
    </source>
</evidence>
<dbReference type="InterPro" id="IPR016024">
    <property type="entry name" value="ARM-type_fold"/>
</dbReference>
<accession>B4JYW1</accession>
<keyword evidence="2" id="KW-1185">Reference proteome</keyword>
<dbReference type="AlphaFoldDB" id="B4JYW1"/>
<dbReference type="GO" id="GO:0006364">
    <property type="term" value="P:rRNA processing"/>
    <property type="evidence" value="ECO:0007669"/>
    <property type="project" value="TreeGrafter"/>
</dbReference>
<protein>
    <submittedName>
        <fullName evidence="1">GH22375</fullName>
    </submittedName>
</protein>
<dbReference type="FunCoup" id="B4JYW1">
    <property type="interactions" value="167"/>
</dbReference>
<dbReference type="SUPFAM" id="SSF48371">
    <property type="entry name" value="ARM repeat"/>
    <property type="match status" value="1"/>
</dbReference>
<proteinExistence type="predicted"/>
<dbReference type="GO" id="GO:0005634">
    <property type="term" value="C:nucleus"/>
    <property type="evidence" value="ECO:0007669"/>
    <property type="project" value="TreeGrafter"/>
</dbReference>
<dbReference type="PANTHER" id="PTHR34105">
    <property type="entry name" value="PROLINE-, GLUTAMIC ACID- AND LEUCINE-RICH PROTEIN 1"/>
    <property type="match status" value="1"/>
</dbReference>
<organism evidence="2">
    <name type="scientific">Drosophila grimshawi</name>
    <name type="common">Hawaiian fruit fly</name>
    <name type="synonym">Idiomyia grimshawi</name>
    <dbReference type="NCBI Taxonomy" id="7222"/>
    <lineage>
        <taxon>Eukaryota</taxon>
        <taxon>Metazoa</taxon>
        <taxon>Ecdysozoa</taxon>
        <taxon>Arthropoda</taxon>
        <taxon>Hexapoda</taxon>
        <taxon>Insecta</taxon>
        <taxon>Pterygota</taxon>
        <taxon>Neoptera</taxon>
        <taxon>Endopterygota</taxon>
        <taxon>Diptera</taxon>
        <taxon>Brachycera</taxon>
        <taxon>Muscomorpha</taxon>
        <taxon>Ephydroidea</taxon>
        <taxon>Drosophilidae</taxon>
        <taxon>Drosophila</taxon>
        <taxon>Hawaiian Drosophila</taxon>
    </lineage>
</organism>
<evidence type="ECO:0000313" key="1">
    <source>
        <dbReference type="EMBL" id="EDV98576.1"/>
    </source>
</evidence>
<gene>
    <name evidence="1" type="primary">Dgri\GH22375</name>
    <name evidence="1" type="ORF">Dgri_GH22375</name>
</gene>
<dbReference type="EMBL" id="CH916378">
    <property type="protein sequence ID" value="EDV98576.1"/>
    <property type="molecule type" value="Genomic_DNA"/>
</dbReference>
<reference evidence="1 2" key="1">
    <citation type="journal article" date="2007" name="Nature">
        <title>Evolution of genes and genomes on the Drosophila phylogeny.</title>
        <authorList>
            <consortium name="Drosophila 12 Genomes Consortium"/>
            <person name="Clark A.G."/>
            <person name="Eisen M.B."/>
            <person name="Smith D.R."/>
            <person name="Bergman C.M."/>
            <person name="Oliver B."/>
            <person name="Markow T.A."/>
            <person name="Kaufman T.C."/>
            <person name="Kellis M."/>
            <person name="Gelbart W."/>
            <person name="Iyer V.N."/>
            <person name="Pollard D.A."/>
            <person name="Sackton T.B."/>
            <person name="Larracuente A.M."/>
            <person name="Singh N.D."/>
            <person name="Abad J.P."/>
            <person name="Abt D.N."/>
            <person name="Adryan B."/>
            <person name="Aguade M."/>
            <person name="Akashi H."/>
            <person name="Anderson W.W."/>
            <person name="Aquadro C.F."/>
            <person name="Ardell D.H."/>
            <person name="Arguello R."/>
            <person name="Artieri C.G."/>
            <person name="Barbash D.A."/>
            <person name="Barker D."/>
            <person name="Barsanti P."/>
            <person name="Batterham P."/>
            <person name="Batzoglou S."/>
            <person name="Begun D."/>
            <person name="Bhutkar A."/>
            <person name="Blanco E."/>
            <person name="Bosak S.A."/>
            <person name="Bradley R.K."/>
            <person name="Brand A.D."/>
            <person name="Brent M.R."/>
            <person name="Brooks A.N."/>
            <person name="Brown R.H."/>
            <person name="Butlin R.K."/>
            <person name="Caggese C."/>
            <person name="Calvi B.R."/>
            <person name="Bernardo de Carvalho A."/>
            <person name="Caspi A."/>
            <person name="Castrezana S."/>
            <person name="Celniker S.E."/>
            <person name="Chang J.L."/>
            <person name="Chapple C."/>
            <person name="Chatterji S."/>
            <person name="Chinwalla A."/>
            <person name="Civetta A."/>
            <person name="Clifton S.W."/>
            <person name="Comeron J.M."/>
            <person name="Costello J.C."/>
            <person name="Coyne J.A."/>
            <person name="Daub J."/>
            <person name="David R.G."/>
            <person name="Delcher A.L."/>
            <person name="Delehaunty K."/>
            <person name="Do C.B."/>
            <person name="Ebling H."/>
            <person name="Edwards K."/>
            <person name="Eickbush T."/>
            <person name="Evans J.D."/>
            <person name="Filipski A."/>
            <person name="Findeiss S."/>
            <person name="Freyhult E."/>
            <person name="Fulton L."/>
            <person name="Fulton R."/>
            <person name="Garcia A.C."/>
            <person name="Gardiner A."/>
            <person name="Garfield D.A."/>
            <person name="Garvin B.E."/>
            <person name="Gibson G."/>
            <person name="Gilbert D."/>
            <person name="Gnerre S."/>
            <person name="Godfrey J."/>
            <person name="Good R."/>
            <person name="Gotea V."/>
            <person name="Gravely B."/>
            <person name="Greenberg A.J."/>
            <person name="Griffiths-Jones S."/>
            <person name="Gross S."/>
            <person name="Guigo R."/>
            <person name="Gustafson E.A."/>
            <person name="Haerty W."/>
            <person name="Hahn M.W."/>
            <person name="Halligan D.L."/>
            <person name="Halpern A.L."/>
            <person name="Halter G.M."/>
            <person name="Han M.V."/>
            <person name="Heger A."/>
            <person name="Hillier L."/>
            <person name="Hinrichs A.S."/>
            <person name="Holmes I."/>
            <person name="Hoskins R.A."/>
            <person name="Hubisz M.J."/>
            <person name="Hultmark D."/>
            <person name="Huntley M.A."/>
            <person name="Jaffe D.B."/>
            <person name="Jagadeeshan S."/>
            <person name="Jeck W.R."/>
            <person name="Johnson J."/>
            <person name="Jones C.D."/>
            <person name="Jordan W.C."/>
            <person name="Karpen G.H."/>
            <person name="Kataoka E."/>
            <person name="Keightley P.D."/>
            <person name="Kheradpour P."/>
            <person name="Kirkness E.F."/>
            <person name="Koerich L.B."/>
            <person name="Kristiansen K."/>
            <person name="Kudrna D."/>
            <person name="Kulathinal R.J."/>
            <person name="Kumar S."/>
            <person name="Kwok R."/>
            <person name="Lander E."/>
            <person name="Langley C.H."/>
            <person name="Lapoint R."/>
            <person name="Lazzaro B.P."/>
            <person name="Lee S.J."/>
            <person name="Levesque L."/>
            <person name="Li R."/>
            <person name="Lin C.F."/>
            <person name="Lin M.F."/>
            <person name="Lindblad-Toh K."/>
            <person name="Llopart A."/>
            <person name="Long M."/>
            <person name="Low L."/>
            <person name="Lozovsky E."/>
            <person name="Lu J."/>
            <person name="Luo M."/>
            <person name="Machado C.A."/>
            <person name="Makalowski W."/>
            <person name="Marzo M."/>
            <person name="Matsuda M."/>
            <person name="Matzkin L."/>
            <person name="McAllister B."/>
            <person name="McBride C.S."/>
            <person name="McKernan B."/>
            <person name="McKernan K."/>
            <person name="Mendez-Lago M."/>
            <person name="Minx P."/>
            <person name="Mollenhauer M.U."/>
            <person name="Montooth K."/>
            <person name="Mount S.M."/>
            <person name="Mu X."/>
            <person name="Myers E."/>
            <person name="Negre B."/>
            <person name="Newfeld S."/>
            <person name="Nielsen R."/>
            <person name="Noor M.A."/>
            <person name="O'Grady P."/>
            <person name="Pachter L."/>
            <person name="Papaceit M."/>
            <person name="Parisi M.J."/>
            <person name="Parisi M."/>
            <person name="Parts L."/>
            <person name="Pedersen J.S."/>
            <person name="Pesole G."/>
            <person name="Phillippy A.M."/>
            <person name="Ponting C.P."/>
            <person name="Pop M."/>
            <person name="Porcelli D."/>
            <person name="Powell J.R."/>
            <person name="Prohaska S."/>
            <person name="Pruitt K."/>
            <person name="Puig M."/>
            <person name="Quesneville H."/>
            <person name="Ram K.R."/>
            <person name="Rand D."/>
            <person name="Rasmussen M.D."/>
            <person name="Reed L.K."/>
            <person name="Reenan R."/>
            <person name="Reily A."/>
            <person name="Remington K.A."/>
            <person name="Rieger T.T."/>
            <person name="Ritchie M.G."/>
            <person name="Robin C."/>
            <person name="Rogers Y.H."/>
            <person name="Rohde C."/>
            <person name="Rozas J."/>
            <person name="Rubenfield M.J."/>
            <person name="Ruiz A."/>
            <person name="Russo S."/>
            <person name="Salzberg S.L."/>
            <person name="Sanchez-Gracia A."/>
            <person name="Saranga D.J."/>
            <person name="Sato H."/>
            <person name="Schaeffer S.W."/>
            <person name="Schatz M.C."/>
            <person name="Schlenke T."/>
            <person name="Schwartz R."/>
            <person name="Segarra C."/>
            <person name="Singh R.S."/>
            <person name="Sirot L."/>
            <person name="Sirota M."/>
            <person name="Sisneros N.B."/>
            <person name="Smith C.D."/>
            <person name="Smith T.F."/>
            <person name="Spieth J."/>
            <person name="Stage D.E."/>
            <person name="Stark A."/>
            <person name="Stephan W."/>
            <person name="Strausberg R.L."/>
            <person name="Strempel S."/>
            <person name="Sturgill D."/>
            <person name="Sutton G."/>
            <person name="Sutton G.G."/>
            <person name="Tao W."/>
            <person name="Teichmann S."/>
            <person name="Tobari Y.N."/>
            <person name="Tomimura Y."/>
            <person name="Tsolas J.M."/>
            <person name="Valente V.L."/>
            <person name="Venter E."/>
            <person name="Venter J.C."/>
            <person name="Vicario S."/>
            <person name="Vieira F.G."/>
            <person name="Vilella A.J."/>
            <person name="Villasante A."/>
            <person name="Walenz B."/>
            <person name="Wang J."/>
            <person name="Wasserman M."/>
            <person name="Watts T."/>
            <person name="Wilson D."/>
            <person name="Wilson R.K."/>
            <person name="Wing R.A."/>
            <person name="Wolfner M.F."/>
            <person name="Wong A."/>
            <person name="Wong G.K."/>
            <person name="Wu C.I."/>
            <person name="Wu G."/>
            <person name="Yamamoto D."/>
            <person name="Yang H.P."/>
            <person name="Yang S.P."/>
            <person name="Yorke J.A."/>
            <person name="Yoshida K."/>
            <person name="Zdobnov E."/>
            <person name="Zhang P."/>
            <person name="Zhang Y."/>
            <person name="Zimin A.V."/>
            <person name="Baldwin J."/>
            <person name="Abdouelleil A."/>
            <person name="Abdulkadir J."/>
            <person name="Abebe A."/>
            <person name="Abera B."/>
            <person name="Abreu J."/>
            <person name="Acer S.C."/>
            <person name="Aftuck L."/>
            <person name="Alexander A."/>
            <person name="An P."/>
            <person name="Anderson E."/>
            <person name="Anderson S."/>
            <person name="Arachi H."/>
            <person name="Azer M."/>
            <person name="Bachantsang P."/>
            <person name="Barry A."/>
            <person name="Bayul T."/>
            <person name="Berlin A."/>
            <person name="Bessette D."/>
            <person name="Bloom T."/>
            <person name="Blye J."/>
            <person name="Boguslavskiy L."/>
            <person name="Bonnet C."/>
            <person name="Boukhgalter B."/>
            <person name="Bourzgui I."/>
            <person name="Brown A."/>
            <person name="Cahill P."/>
            <person name="Channer S."/>
            <person name="Cheshatsang Y."/>
            <person name="Chuda L."/>
            <person name="Citroen M."/>
            <person name="Collymore A."/>
            <person name="Cooke P."/>
            <person name="Costello M."/>
            <person name="D'Aco K."/>
            <person name="Daza R."/>
            <person name="De Haan G."/>
            <person name="DeGray S."/>
            <person name="DeMaso C."/>
            <person name="Dhargay N."/>
            <person name="Dooley K."/>
            <person name="Dooley E."/>
            <person name="Doricent M."/>
            <person name="Dorje P."/>
            <person name="Dorjee K."/>
            <person name="Dupes A."/>
            <person name="Elong R."/>
            <person name="Falk J."/>
            <person name="Farina A."/>
            <person name="Faro S."/>
            <person name="Ferguson D."/>
            <person name="Fisher S."/>
            <person name="Foley C.D."/>
            <person name="Franke A."/>
            <person name="Friedrich D."/>
            <person name="Gadbois L."/>
            <person name="Gearin G."/>
            <person name="Gearin C.R."/>
            <person name="Giannoukos G."/>
            <person name="Goode T."/>
            <person name="Graham J."/>
            <person name="Grandbois E."/>
            <person name="Grewal S."/>
            <person name="Gyaltsen K."/>
            <person name="Hafez N."/>
            <person name="Hagos B."/>
            <person name="Hall J."/>
            <person name="Henson C."/>
            <person name="Hollinger A."/>
            <person name="Honan T."/>
            <person name="Huard M.D."/>
            <person name="Hughes L."/>
            <person name="Hurhula B."/>
            <person name="Husby M.E."/>
            <person name="Kamat A."/>
            <person name="Kanga B."/>
            <person name="Kashin S."/>
            <person name="Khazanovich D."/>
            <person name="Kisner P."/>
            <person name="Lance K."/>
            <person name="Lara M."/>
            <person name="Lee W."/>
            <person name="Lennon N."/>
            <person name="Letendre F."/>
            <person name="LeVine R."/>
            <person name="Lipovsky A."/>
            <person name="Liu X."/>
            <person name="Liu J."/>
            <person name="Liu S."/>
            <person name="Lokyitsang T."/>
            <person name="Lokyitsang Y."/>
            <person name="Lubonja R."/>
            <person name="Lui A."/>
            <person name="MacDonald P."/>
            <person name="Magnisalis V."/>
            <person name="Maru K."/>
            <person name="Matthews C."/>
            <person name="McCusker W."/>
            <person name="McDonough S."/>
            <person name="Mehta T."/>
            <person name="Meldrim J."/>
            <person name="Meneus L."/>
            <person name="Mihai O."/>
            <person name="Mihalev A."/>
            <person name="Mihova T."/>
            <person name="Mittelman R."/>
            <person name="Mlenga V."/>
            <person name="Montmayeur A."/>
            <person name="Mulrain L."/>
            <person name="Navidi A."/>
            <person name="Naylor J."/>
            <person name="Negash T."/>
            <person name="Nguyen T."/>
            <person name="Nguyen N."/>
            <person name="Nicol R."/>
            <person name="Norbu C."/>
            <person name="Norbu N."/>
            <person name="Novod N."/>
            <person name="O'Neill B."/>
            <person name="Osman S."/>
            <person name="Markiewicz E."/>
            <person name="Oyono O.L."/>
            <person name="Patti C."/>
            <person name="Phunkhang P."/>
            <person name="Pierre F."/>
            <person name="Priest M."/>
            <person name="Raghuraman S."/>
            <person name="Rege F."/>
            <person name="Reyes R."/>
            <person name="Rise C."/>
            <person name="Rogov P."/>
            <person name="Ross K."/>
            <person name="Ryan E."/>
            <person name="Settipalli S."/>
            <person name="Shea T."/>
            <person name="Sherpa N."/>
            <person name="Shi L."/>
            <person name="Shih D."/>
            <person name="Sparrow T."/>
            <person name="Spaulding J."/>
            <person name="Stalker J."/>
            <person name="Stange-Thomann N."/>
            <person name="Stavropoulos S."/>
            <person name="Stone C."/>
            <person name="Strader C."/>
            <person name="Tesfaye S."/>
            <person name="Thomson T."/>
            <person name="Thoulutsang Y."/>
            <person name="Thoulutsang D."/>
            <person name="Topham K."/>
            <person name="Topping I."/>
            <person name="Tsamla T."/>
            <person name="Vassiliev H."/>
            <person name="Vo A."/>
            <person name="Wangchuk T."/>
            <person name="Wangdi T."/>
            <person name="Weiand M."/>
            <person name="Wilkinson J."/>
            <person name="Wilson A."/>
            <person name="Yadav S."/>
            <person name="Young G."/>
            <person name="Yu Q."/>
            <person name="Zembek L."/>
            <person name="Zhong D."/>
            <person name="Zimmer A."/>
            <person name="Zwirko Z."/>
            <person name="Jaffe D.B."/>
            <person name="Alvarez P."/>
            <person name="Brockman W."/>
            <person name="Butler J."/>
            <person name="Chin C."/>
            <person name="Gnerre S."/>
            <person name="Grabherr M."/>
            <person name="Kleber M."/>
            <person name="Mauceli E."/>
            <person name="MacCallum I."/>
        </authorList>
    </citation>
    <scope>NUCLEOTIDE SEQUENCE [LARGE SCALE GENOMIC DNA]</scope>
    <source>
        <strain evidence="2">Tucson 15287-2541.00</strain>
    </source>
</reference>